<evidence type="ECO:0000256" key="2">
    <source>
        <dbReference type="ARBA" id="ARBA00022803"/>
    </source>
</evidence>
<dbReference type="Proteomes" id="UP000054248">
    <property type="component" value="Unassembled WGS sequence"/>
</dbReference>
<evidence type="ECO:0000313" key="6">
    <source>
        <dbReference type="Proteomes" id="UP000054248"/>
    </source>
</evidence>
<organism evidence="5 6">
    <name type="scientific">Tulasnella calospora MUT 4182</name>
    <dbReference type="NCBI Taxonomy" id="1051891"/>
    <lineage>
        <taxon>Eukaryota</taxon>
        <taxon>Fungi</taxon>
        <taxon>Dikarya</taxon>
        <taxon>Basidiomycota</taxon>
        <taxon>Agaricomycotina</taxon>
        <taxon>Agaricomycetes</taxon>
        <taxon>Cantharellales</taxon>
        <taxon>Tulasnellaceae</taxon>
        <taxon>Tulasnella</taxon>
    </lineage>
</organism>
<dbReference type="OrthoDB" id="124397at2759"/>
<evidence type="ECO:0000256" key="1">
    <source>
        <dbReference type="ARBA" id="ARBA00022737"/>
    </source>
</evidence>
<feature type="domain" description="EMC2 TPR-like" evidence="4">
    <location>
        <begin position="7"/>
        <end position="77"/>
    </location>
</feature>
<evidence type="ECO:0000313" key="5">
    <source>
        <dbReference type="EMBL" id="KIO33142.1"/>
    </source>
</evidence>
<evidence type="ECO:0000259" key="4">
    <source>
        <dbReference type="Pfam" id="PF22890"/>
    </source>
</evidence>
<feature type="non-terminal residue" evidence="5">
    <location>
        <position position="1"/>
    </location>
</feature>
<dbReference type="InterPro" id="IPR039856">
    <property type="entry name" value="EMC2-like"/>
</dbReference>
<dbReference type="Pfam" id="PF22890">
    <property type="entry name" value="TPR_EMC2"/>
    <property type="match status" value="1"/>
</dbReference>
<evidence type="ECO:0000256" key="3">
    <source>
        <dbReference type="RuleBase" id="RU367091"/>
    </source>
</evidence>
<keyword evidence="1" id="KW-0677">Repeat</keyword>
<reference evidence="5 6" key="1">
    <citation type="submission" date="2014-04" db="EMBL/GenBank/DDBJ databases">
        <authorList>
            <consortium name="DOE Joint Genome Institute"/>
            <person name="Kuo A."/>
            <person name="Girlanda M."/>
            <person name="Perotto S."/>
            <person name="Kohler A."/>
            <person name="Nagy L.G."/>
            <person name="Floudas D."/>
            <person name="Copeland A."/>
            <person name="Barry K.W."/>
            <person name="Cichocki N."/>
            <person name="Veneault-Fourrey C."/>
            <person name="LaButti K."/>
            <person name="Lindquist E.A."/>
            <person name="Lipzen A."/>
            <person name="Lundell T."/>
            <person name="Morin E."/>
            <person name="Murat C."/>
            <person name="Sun H."/>
            <person name="Tunlid A."/>
            <person name="Henrissat B."/>
            <person name="Grigoriev I.V."/>
            <person name="Hibbett D.S."/>
            <person name="Martin F."/>
            <person name="Nordberg H.P."/>
            <person name="Cantor M.N."/>
            <person name="Hua S.X."/>
        </authorList>
    </citation>
    <scope>NUCLEOTIDE SEQUENCE [LARGE SCALE GENOMIC DNA]</scope>
    <source>
        <strain evidence="5 6">MUT 4182</strain>
    </source>
</reference>
<dbReference type="GO" id="GO:0072546">
    <property type="term" value="C:EMC complex"/>
    <property type="evidence" value="ECO:0007669"/>
    <property type="project" value="UniProtKB-UniRule"/>
</dbReference>
<dbReference type="SUPFAM" id="SSF48452">
    <property type="entry name" value="TPR-like"/>
    <property type="match status" value="1"/>
</dbReference>
<comment type="function">
    <text evidence="3">Part of the endoplasmic reticulum membrane protein complex (EMC) that enables the energy-independent insertion into endoplasmic reticulum membranes of newly synthesized membrane proteins.</text>
</comment>
<comment type="subcellular location">
    <subcellularLocation>
        <location evidence="3">Endoplasmic reticulum membrane</location>
        <topology evidence="3">Peripheral membrane protein</topology>
        <orientation evidence="3">Cytoplasmic side</orientation>
    </subcellularLocation>
</comment>
<reference evidence="6" key="2">
    <citation type="submission" date="2015-01" db="EMBL/GenBank/DDBJ databases">
        <title>Evolutionary Origins and Diversification of the Mycorrhizal Mutualists.</title>
        <authorList>
            <consortium name="DOE Joint Genome Institute"/>
            <consortium name="Mycorrhizal Genomics Consortium"/>
            <person name="Kohler A."/>
            <person name="Kuo A."/>
            <person name="Nagy L.G."/>
            <person name="Floudas D."/>
            <person name="Copeland A."/>
            <person name="Barry K.W."/>
            <person name="Cichocki N."/>
            <person name="Veneault-Fourrey C."/>
            <person name="LaButti K."/>
            <person name="Lindquist E.A."/>
            <person name="Lipzen A."/>
            <person name="Lundell T."/>
            <person name="Morin E."/>
            <person name="Murat C."/>
            <person name="Riley R."/>
            <person name="Ohm R."/>
            <person name="Sun H."/>
            <person name="Tunlid A."/>
            <person name="Henrissat B."/>
            <person name="Grigoriev I.V."/>
            <person name="Hibbett D.S."/>
            <person name="Martin F."/>
        </authorList>
    </citation>
    <scope>NUCLEOTIDE SEQUENCE [LARGE SCALE GENOMIC DNA]</scope>
    <source>
        <strain evidence="6">MUT 4182</strain>
    </source>
</reference>
<dbReference type="InterPro" id="IPR055217">
    <property type="entry name" value="TPR_EMC2"/>
</dbReference>
<accession>A0A0C3MHF9</accession>
<dbReference type="EMBL" id="KN822950">
    <property type="protein sequence ID" value="KIO33142.1"/>
    <property type="molecule type" value="Genomic_DNA"/>
</dbReference>
<dbReference type="HOGENOM" id="CLU_2164552_0_0_1"/>
<dbReference type="STRING" id="1051891.A0A0C3MHF9"/>
<keyword evidence="2" id="KW-0802">TPR repeat</keyword>
<keyword evidence="3" id="KW-0472">Membrane</keyword>
<sequence length="111" mass="12795">VLYGMRREAAGDLTGALKLYDAILEVDEAHTGIWKRRVAVYRQLGDTKRAAEDLCRYLDTFYTDVEGWLELADLYASRYELSRFQVPPFSFPSLPPPLCPLCPFFPCDRKQ</sequence>
<gene>
    <name evidence="5" type="ORF">M407DRAFT_65759</name>
</gene>
<dbReference type="Gene3D" id="1.25.40.10">
    <property type="entry name" value="Tetratricopeptide repeat domain"/>
    <property type="match status" value="1"/>
</dbReference>
<proteinExistence type="inferred from homology"/>
<name>A0A0C3MHF9_9AGAM</name>
<keyword evidence="3" id="KW-0256">Endoplasmic reticulum</keyword>
<comment type="similarity">
    <text evidence="3">Belongs to the EMC2 family.</text>
</comment>
<dbReference type="AlphaFoldDB" id="A0A0C3MHF9"/>
<keyword evidence="6" id="KW-1185">Reference proteome</keyword>
<protein>
    <recommendedName>
        <fullName evidence="3">ER membrane protein complex subunit 2</fullName>
    </recommendedName>
</protein>
<dbReference type="PANTHER" id="PTHR12760">
    <property type="entry name" value="TETRATRICOPEPTIDE REPEAT PROTEIN"/>
    <property type="match status" value="1"/>
</dbReference>
<comment type="subunit">
    <text evidence="3">Component of the ER membrane protein complex (EMC).</text>
</comment>
<dbReference type="InterPro" id="IPR011990">
    <property type="entry name" value="TPR-like_helical_dom_sf"/>
</dbReference>